<organism evidence="1 2">
    <name type="scientific">Sphingobacterium kitahiroshimense</name>
    <dbReference type="NCBI Taxonomy" id="470446"/>
    <lineage>
        <taxon>Bacteria</taxon>
        <taxon>Pseudomonadati</taxon>
        <taxon>Bacteroidota</taxon>
        <taxon>Sphingobacteriia</taxon>
        <taxon>Sphingobacteriales</taxon>
        <taxon>Sphingobacteriaceae</taxon>
        <taxon>Sphingobacterium</taxon>
    </lineage>
</organism>
<dbReference type="Gene3D" id="1.25.40.390">
    <property type="match status" value="1"/>
</dbReference>
<dbReference type="PROSITE" id="PS51257">
    <property type="entry name" value="PROKAR_LIPOPROTEIN"/>
    <property type="match status" value="1"/>
</dbReference>
<dbReference type="EMBL" id="JBDJNQ010000002">
    <property type="protein sequence ID" value="MEN5376535.1"/>
    <property type="molecule type" value="Genomic_DNA"/>
</dbReference>
<reference evidence="1 2" key="1">
    <citation type="submission" date="2024-04" db="EMBL/GenBank/DDBJ databases">
        <title>WGS of bacteria from Torrens River.</title>
        <authorList>
            <person name="Wyrsch E.R."/>
            <person name="Drigo B."/>
        </authorList>
    </citation>
    <scope>NUCLEOTIDE SEQUENCE [LARGE SCALE GENOMIC DNA]</scope>
    <source>
        <strain evidence="1 2">TWI391</strain>
    </source>
</reference>
<keyword evidence="2" id="KW-1185">Reference proteome</keyword>
<keyword evidence="1" id="KW-0449">Lipoprotein</keyword>
<dbReference type="Proteomes" id="UP001409291">
    <property type="component" value="Unassembled WGS sequence"/>
</dbReference>
<protein>
    <submittedName>
        <fullName evidence="1">SusD/RagB family nutrient-binding outer membrane lipoprotein</fullName>
    </submittedName>
</protein>
<dbReference type="RefSeq" id="WP_346580755.1">
    <property type="nucleotide sequence ID" value="NZ_JBDJNQ010000002.1"/>
</dbReference>
<dbReference type="InterPro" id="IPR041662">
    <property type="entry name" value="SusD-like_2"/>
</dbReference>
<sequence length="500" mass="56435">MRNIKITLLLFLVVTLSSCKKIDQLQQDASAIYEAKPQLILTGLLLNSSDSPWSADQRHNQYMVLNFELYGAQSYNWTTGSFKDFDYLRNVVRMEIESEKLGSLGTPYVALAKFFRAYFFSRLTERFGDIPMGEALQGASNGNFTPKYDDQKQVYQQILQLLEEANTLLTPLVAEGTKVEGDFYYGGNLAKWQKLVNSFKLRILMSLSKRADDTPDLKVKEQFAEMVSNPTKYPLILDNADNFQLVYNGNNRSNNYPLWPADGVVVKYDTRNSLAATYVDIAKNTQDPRLMVVAWPTDSAKNSGDANYAEKFTSYRGGKTGDLQSTLQKQAVEGKLSMINFDYWLASPAGIPCVQLGAYETHLTIAEALNRGWLTGDAALHYKLGIKSSMEFYGLTDGDIEDFMLNNGYKGNNTEGLKQILNQKYMAFFQNSGREAYYQYRRTGIPVFDIGSSNANNNEIPKRWAYPTSEYTVNEQNVKNAIASQFGGADTQNGMMWKIK</sequence>
<comment type="caution">
    <text evidence="1">The sequence shown here is derived from an EMBL/GenBank/DDBJ whole genome shotgun (WGS) entry which is preliminary data.</text>
</comment>
<name>A0ABV0BP40_9SPHI</name>
<dbReference type="SUPFAM" id="SSF48452">
    <property type="entry name" value="TPR-like"/>
    <property type="match status" value="1"/>
</dbReference>
<evidence type="ECO:0000313" key="1">
    <source>
        <dbReference type="EMBL" id="MEN5376535.1"/>
    </source>
</evidence>
<evidence type="ECO:0000313" key="2">
    <source>
        <dbReference type="Proteomes" id="UP001409291"/>
    </source>
</evidence>
<dbReference type="Pfam" id="PF12771">
    <property type="entry name" value="SusD-like_2"/>
    <property type="match status" value="1"/>
</dbReference>
<dbReference type="InterPro" id="IPR011990">
    <property type="entry name" value="TPR-like_helical_dom_sf"/>
</dbReference>
<gene>
    <name evidence="1" type="ORF">ABE541_04595</name>
</gene>
<proteinExistence type="predicted"/>
<accession>A0ABV0BP40</accession>